<sequence>MVLVGLEFTEFEGGHFTCARVFENSGDRLIVGGGYALWRGEVMPKATGRVLLVGEPDFLKVQ</sequence>
<accession>A0A3L7AIS9</accession>
<reference evidence="1 2" key="1">
    <citation type="submission" date="2018-10" db="EMBL/GenBank/DDBJ databases">
        <title>Xanthobacter tagetidis genome sequencing and assembly.</title>
        <authorList>
            <person name="Maclea K.S."/>
            <person name="Goen A.E."/>
            <person name="Fatima S.A."/>
        </authorList>
    </citation>
    <scope>NUCLEOTIDE SEQUENCE [LARGE SCALE GENOMIC DNA]</scope>
    <source>
        <strain evidence="1 2">ATCC 700314</strain>
    </source>
</reference>
<keyword evidence="2" id="KW-1185">Reference proteome</keyword>
<dbReference type="AlphaFoldDB" id="A0A3L7AIS9"/>
<name>A0A3L7AIS9_9HYPH</name>
<gene>
    <name evidence="1" type="ORF">D9R14_07450</name>
</gene>
<evidence type="ECO:0000313" key="2">
    <source>
        <dbReference type="Proteomes" id="UP000269692"/>
    </source>
</evidence>
<protein>
    <submittedName>
        <fullName evidence="1">Uncharacterized protein</fullName>
    </submittedName>
</protein>
<evidence type="ECO:0000313" key="1">
    <source>
        <dbReference type="EMBL" id="RLP79491.1"/>
    </source>
</evidence>
<dbReference type="Proteomes" id="UP000269692">
    <property type="component" value="Unassembled WGS sequence"/>
</dbReference>
<proteinExistence type="predicted"/>
<comment type="caution">
    <text evidence="1">The sequence shown here is derived from an EMBL/GenBank/DDBJ whole genome shotgun (WGS) entry which is preliminary data.</text>
</comment>
<dbReference type="EMBL" id="RCTF01000005">
    <property type="protein sequence ID" value="RLP79491.1"/>
    <property type="molecule type" value="Genomic_DNA"/>
</dbReference>
<organism evidence="1 2">
    <name type="scientific">Xanthobacter tagetidis</name>
    <dbReference type="NCBI Taxonomy" id="60216"/>
    <lineage>
        <taxon>Bacteria</taxon>
        <taxon>Pseudomonadati</taxon>
        <taxon>Pseudomonadota</taxon>
        <taxon>Alphaproteobacteria</taxon>
        <taxon>Hyphomicrobiales</taxon>
        <taxon>Xanthobacteraceae</taxon>
        <taxon>Xanthobacter</taxon>
    </lineage>
</organism>